<proteinExistence type="predicted"/>
<reference evidence="1 2" key="1">
    <citation type="journal article" date="2019" name="Sci. Rep.">
        <title>Orb-weaving spider Araneus ventricosus genome elucidates the spidroin gene catalogue.</title>
        <authorList>
            <person name="Kono N."/>
            <person name="Nakamura H."/>
            <person name="Ohtoshi R."/>
            <person name="Moran D.A.P."/>
            <person name="Shinohara A."/>
            <person name="Yoshida Y."/>
            <person name="Fujiwara M."/>
            <person name="Mori M."/>
            <person name="Tomita M."/>
            <person name="Arakawa K."/>
        </authorList>
    </citation>
    <scope>NUCLEOTIDE SEQUENCE [LARGE SCALE GENOMIC DNA]</scope>
</reference>
<name>A0A4Y2RST3_ARAVE</name>
<evidence type="ECO:0000313" key="2">
    <source>
        <dbReference type="Proteomes" id="UP000499080"/>
    </source>
</evidence>
<dbReference type="AlphaFoldDB" id="A0A4Y2RST3"/>
<accession>A0A4Y2RST3</accession>
<protein>
    <submittedName>
        <fullName evidence="1">Uncharacterized protein</fullName>
    </submittedName>
</protein>
<organism evidence="1 2">
    <name type="scientific">Araneus ventricosus</name>
    <name type="common">Orbweaver spider</name>
    <name type="synonym">Epeira ventricosa</name>
    <dbReference type="NCBI Taxonomy" id="182803"/>
    <lineage>
        <taxon>Eukaryota</taxon>
        <taxon>Metazoa</taxon>
        <taxon>Ecdysozoa</taxon>
        <taxon>Arthropoda</taxon>
        <taxon>Chelicerata</taxon>
        <taxon>Arachnida</taxon>
        <taxon>Araneae</taxon>
        <taxon>Araneomorphae</taxon>
        <taxon>Entelegynae</taxon>
        <taxon>Araneoidea</taxon>
        <taxon>Araneidae</taxon>
        <taxon>Araneus</taxon>
    </lineage>
</organism>
<comment type="caution">
    <text evidence="1">The sequence shown here is derived from an EMBL/GenBank/DDBJ whole genome shotgun (WGS) entry which is preliminary data.</text>
</comment>
<dbReference type="EMBL" id="BGPR01018341">
    <property type="protein sequence ID" value="GBN78907.1"/>
    <property type="molecule type" value="Genomic_DNA"/>
</dbReference>
<sequence>MARHQRHLLFKNEGRLSFQTALEVSRRFLTGTLPTAMVLMTRLPEKFFRSSPIMMGRGGLVVRSRLWDRRVPDSKTNSTEDPLYEACCTLNHT</sequence>
<evidence type="ECO:0000313" key="1">
    <source>
        <dbReference type="EMBL" id="GBN78907.1"/>
    </source>
</evidence>
<gene>
    <name evidence="1" type="ORF">AVEN_31802_1</name>
</gene>
<keyword evidence="2" id="KW-1185">Reference proteome</keyword>
<dbReference type="Proteomes" id="UP000499080">
    <property type="component" value="Unassembled WGS sequence"/>
</dbReference>